<dbReference type="GO" id="GO:0006289">
    <property type="term" value="P:nucleotide-excision repair"/>
    <property type="evidence" value="ECO:0007669"/>
    <property type="project" value="InterPro"/>
</dbReference>
<feature type="domain" description="BSD" evidence="8">
    <location>
        <begin position="205"/>
        <end position="256"/>
    </location>
</feature>
<dbReference type="AlphaFoldDB" id="W7HW16"/>
<accession>W7HW16</accession>
<dbReference type="Gene3D" id="2.30.29.30">
    <property type="entry name" value="Pleckstrin-homology domain (PH domain)/Phosphotyrosine-binding domain (PTB)"/>
    <property type="match status" value="1"/>
</dbReference>
<reference evidence="9 10" key="1">
    <citation type="submission" date="2013-05" db="EMBL/GenBank/DDBJ databases">
        <title>Drechslerella stenobrocha genome reveals carnivorous origination and mechanical trapping mechanism of predatory fungi.</title>
        <authorList>
            <person name="Liu X."/>
            <person name="Zhang W."/>
            <person name="Liu K."/>
        </authorList>
    </citation>
    <scope>NUCLEOTIDE SEQUENCE [LARGE SCALE GENOMIC DNA]</scope>
    <source>
        <strain evidence="9 10">248</strain>
    </source>
</reference>
<keyword evidence="3" id="KW-0677">Repeat</keyword>
<keyword evidence="10" id="KW-1185">Reference proteome</keyword>
<keyword evidence="5" id="KW-0804">Transcription</keyword>
<feature type="compositionally biased region" description="Basic and acidic residues" evidence="7">
    <location>
        <begin position="544"/>
        <end position="559"/>
    </location>
</feature>
<evidence type="ECO:0000256" key="4">
    <source>
        <dbReference type="ARBA" id="ARBA00023015"/>
    </source>
</evidence>
<dbReference type="EMBL" id="KI966447">
    <property type="protein sequence ID" value="EWC44088.1"/>
    <property type="molecule type" value="Genomic_DNA"/>
</dbReference>
<dbReference type="OrthoDB" id="360521at2759"/>
<dbReference type="Pfam" id="PF03909">
    <property type="entry name" value="BSD"/>
    <property type="match status" value="2"/>
</dbReference>
<evidence type="ECO:0000256" key="1">
    <source>
        <dbReference type="ARBA" id="ARBA00004123"/>
    </source>
</evidence>
<dbReference type="InterPro" id="IPR005607">
    <property type="entry name" value="BSD_dom"/>
</dbReference>
<evidence type="ECO:0000256" key="2">
    <source>
        <dbReference type="ARBA" id="ARBA00009448"/>
    </source>
</evidence>
<feature type="region of interest" description="Disordered" evidence="7">
    <location>
        <begin position="421"/>
        <end position="447"/>
    </location>
</feature>
<dbReference type="SMART" id="SM00751">
    <property type="entry name" value="BSD"/>
    <property type="match status" value="2"/>
</dbReference>
<feature type="region of interest" description="Disordered" evidence="7">
    <location>
        <begin position="544"/>
        <end position="568"/>
    </location>
</feature>
<dbReference type="GO" id="GO:0006351">
    <property type="term" value="P:DNA-templated transcription"/>
    <property type="evidence" value="ECO:0007669"/>
    <property type="project" value="InterPro"/>
</dbReference>
<dbReference type="InterPro" id="IPR027079">
    <property type="entry name" value="Tfb1/GTF2H1"/>
</dbReference>
<evidence type="ECO:0000256" key="5">
    <source>
        <dbReference type="ARBA" id="ARBA00023163"/>
    </source>
</evidence>
<dbReference type="SUPFAM" id="SSF50729">
    <property type="entry name" value="PH domain-like"/>
    <property type="match status" value="1"/>
</dbReference>
<protein>
    <recommendedName>
        <fullName evidence="8">BSD domain-containing protein</fullName>
    </recommendedName>
</protein>
<dbReference type="Pfam" id="PF08567">
    <property type="entry name" value="PH_TFIIH"/>
    <property type="match status" value="1"/>
</dbReference>
<dbReference type="SUPFAM" id="SSF140383">
    <property type="entry name" value="BSD domain-like"/>
    <property type="match status" value="2"/>
</dbReference>
<evidence type="ECO:0000256" key="3">
    <source>
        <dbReference type="ARBA" id="ARBA00022737"/>
    </source>
</evidence>
<dbReference type="InterPro" id="IPR035925">
    <property type="entry name" value="BSD_dom_sf"/>
</dbReference>
<proteinExistence type="inferred from homology"/>
<name>W7HW16_9PEZI</name>
<evidence type="ECO:0000313" key="10">
    <source>
        <dbReference type="Proteomes" id="UP000024837"/>
    </source>
</evidence>
<evidence type="ECO:0000313" key="9">
    <source>
        <dbReference type="EMBL" id="EWC44088.1"/>
    </source>
</evidence>
<dbReference type="Proteomes" id="UP000024837">
    <property type="component" value="Unassembled WGS sequence"/>
</dbReference>
<dbReference type="Gene3D" id="1.10.3970.10">
    <property type="entry name" value="BSD domain"/>
    <property type="match status" value="1"/>
</dbReference>
<gene>
    <name evidence="9" type="ORF">DRE_07223</name>
</gene>
<evidence type="ECO:0000256" key="7">
    <source>
        <dbReference type="SAM" id="MobiDB-lite"/>
    </source>
</evidence>
<dbReference type="InterPro" id="IPR011993">
    <property type="entry name" value="PH-like_dom_sf"/>
</dbReference>
<evidence type="ECO:0000256" key="6">
    <source>
        <dbReference type="ARBA" id="ARBA00023242"/>
    </source>
</evidence>
<keyword evidence="4" id="KW-0805">Transcription regulation</keyword>
<organism evidence="9 10">
    <name type="scientific">Drechslerella stenobrocha 248</name>
    <dbReference type="NCBI Taxonomy" id="1043628"/>
    <lineage>
        <taxon>Eukaryota</taxon>
        <taxon>Fungi</taxon>
        <taxon>Dikarya</taxon>
        <taxon>Ascomycota</taxon>
        <taxon>Pezizomycotina</taxon>
        <taxon>Orbiliomycetes</taxon>
        <taxon>Orbiliales</taxon>
        <taxon>Orbiliaceae</taxon>
        <taxon>Drechslerella</taxon>
    </lineage>
</organism>
<dbReference type="GO" id="GO:0000439">
    <property type="term" value="C:transcription factor TFIIH core complex"/>
    <property type="evidence" value="ECO:0007669"/>
    <property type="project" value="InterPro"/>
</dbReference>
<comment type="subcellular location">
    <subcellularLocation>
        <location evidence="1">Nucleus</location>
    </subcellularLocation>
</comment>
<evidence type="ECO:0000259" key="8">
    <source>
        <dbReference type="PROSITE" id="PS50858"/>
    </source>
</evidence>
<feature type="domain" description="BSD" evidence="8">
    <location>
        <begin position="129"/>
        <end position="184"/>
    </location>
</feature>
<dbReference type="CDD" id="cd13229">
    <property type="entry name" value="PH_TFIIH"/>
    <property type="match status" value="1"/>
</dbReference>
<comment type="similarity">
    <text evidence="2">Belongs to the TFB1 family.</text>
</comment>
<dbReference type="PANTHER" id="PTHR12856">
    <property type="entry name" value="TRANSCRIPTION INITIATION FACTOR IIH-RELATED"/>
    <property type="match status" value="1"/>
</dbReference>
<sequence length="608" mass="67829">MSAQAPASYKKKDGAISLALDGKSVIWQAGSSSPSNSSSSGQIVIPVDAITNLQATPPTSSKVMLKVFAQHPTKNTNDQYVFTFSCSHDEASHLKAALTAAIQALKLASVGDGPASADKDAPGKPADVYKHWTDSELRNDMALQQMVLSSSPSLQKAFHEVVVEGNMTASQFWSTRVHLLRAHLVEQSQTRGSYNVLATIKPKTEDAVVRVSLSRDQIHTIFEQHPIVRQIYDEVVPKLREDEFWRRFFLSRLYKKLKGEKLAATDAHDDILDQYLKAGNFALTGKPRRGMRIPHVIDVEGNEDDHSQKQGNRPDLTMRPNKTENVPIIRTLNHLSSKLVDTVTPVDLAKDTESQDIVGIRLLDLYPNVKEQNILLRARDHKQFFDAQLQPKESTTSGLYPIGVHAADLVKELYKCTARKGGSERHLESNRNRPYEPEFGGDTNPDEEGFRPLRAASSHISSILNARRAEMPSKSNIISGDSRYSGQQSWDRLLLTHATSTEFLRHFWDAFFSGDAKRTAEIRHMADSLTRSLERIDNIAKSAEEEASKLGKAQQDVDRRRPKRGHGGGTNDLTYLLVKRFILPQEMAIKAALARYRKALEGVEDALP</sequence>
<feature type="region of interest" description="Disordered" evidence="7">
    <location>
        <begin position="301"/>
        <end position="321"/>
    </location>
</feature>
<dbReference type="HOGENOM" id="CLU_019188_1_0_1"/>
<dbReference type="InterPro" id="IPR013876">
    <property type="entry name" value="TFIIH_BTF_p62_N"/>
</dbReference>
<keyword evidence="6" id="KW-0539">Nucleus</keyword>
<dbReference type="PROSITE" id="PS50858">
    <property type="entry name" value="BSD"/>
    <property type="match status" value="2"/>
</dbReference>
<feature type="compositionally biased region" description="Basic and acidic residues" evidence="7">
    <location>
        <begin position="421"/>
        <end position="436"/>
    </location>
</feature>